<dbReference type="InterPro" id="IPR005312">
    <property type="entry name" value="DUF1759"/>
</dbReference>
<dbReference type="PANTHER" id="PTHR47331:SF5">
    <property type="entry name" value="RIBONUCLEASE H"/>
    <property type="match status" value="1"/>
</dbReference>
<dbReference type="GO" id="GO:0003964">
    <property type="term" value="F:RNA-directed DNA polymerase activity"/>
    <property type="evidence" value="ECO:0007669"/>
    <property type="project" value="UniProtKB-KW"/>
</dbReference>
<keyword evidence="3" id="KW-0540">Nuclease</keyword>
<dbReference type="Gene3D" id="3.10.10.10">
    <property type="entry name" value="HIV Type 1 Reverse Transcriptase, subunit A, domain 1"/>
    <property type="match status" value="1"/>
</dbReference>
<dbReference type="OrthoDB" id="5875526at2759"/>
<feature type="domain" description="Integrase catalytic" evidence="9">
    <location>
        <begin position="1527"/>
        <end position="1715"/>
    </location>
</feature>
<dbReference type="Pfam" id="PF03564">
    <property type="entry name" value="DUF1759"/>
    <property type="match status" value="1"/>
</dbReference>
<dbReference type="Pfam" id="PF00078">
    <property type="entry name" value="RVT_1"/>
    <property type="match status" value="1"/>
</dbReference>
<keyword evidence="6" id="KW-0695">RNA-directed DNA polymerase</keyword>
<dbReference type="InterPro" id="IPR040676">
    <property type="entry name" value="DUF5641"/>
</dbReference>
<dbReference type="Pfam" id="PF18701">
    <property type="entry name" value="DUF5641"/>
    <property type="match status" value="1"/>
</dbReference>
<proteinExistence type="predicted"/>
<keyword evidence="5" id="KW-0378">Hydrolase</keyword>
<evidence type="ECO:0000256" key="5">
    <source>
        <dbReference type="ARBA" id="ARBA00022801"/>
    </source>
</evidence>
<dbReference type="InterPro" id="IPR008042">
    <property type="entry name" value="Retrotrans_Pao"/>
</dbReference>
<dbReference type="PANTHER" id="PTHR47331">
    <property type="entry name" value="PHD-TYPE DOMAIN-CONTAINING PROTEIN"/>
    <property type="match status" value="1"/>
</dbReference>
<evidence type="ECO:0000256" key="4">
    <source>
        <dbReference type="ARBA" id="ARBA00022759"/>
    </source>
</evidence>
<dbReference type="PROSITE" id="PS50994">
    <property type="entry name" value="INTEGRASE"/>
    <property type="match status" value="1"/>
</dbReference>
<dbReference type="CDD" id="cd01644">
    <property type="entry name" value="RT_pepA17"/>
    <property type="match status" value="1"/>
</dbReference>
<dbReference type="InterPro" id="IPR008737">
    <property type="entry name" value="DUF1758"/>
</dbReference>
<evidence type="ECO:0000256" key="2">
    <source>
        <dbReference type="ARBA" id="ARBA00022695"/>
    </source>
</evidence>
<dbReference type="InterPro" id="IPR021109">
    <property type="entry name" value="Peptidase_aspartic_dom_sf"/>
</dbReference>
<evidence type="ECO:0000259" key="9">
    <source>
        <dbReference type="PROSITE" id="PS50994"/>
    </source>
</evidence>
<dbReference type="OMA" id="MMIAINE"/>
<feature type="coiled-coil region" evidence="7">
    <location>
        <begin position="245"/>
        <end position="272"/>
    </location>
</feature>
<evidence type="ECO:0000313" key="10">
    <source>
        <dbReference type="Proteomes" id="UP000025227"/>
    </source>
</evidence>
<dbReference type="InterPro" id="IPR041588">
    <property type="entry name" value="Integrase_H2C2"/>
</dbReference>
<feature type="compositionally biased region" description="Polar residues" evidence="8">
    <location>
        <begin position="1872"/>
        <end position="1893"/>
    </location>
</feature>
<keyword evidence="2" id="KW-0548">Nucleotidyltransferase</keyword>
<evidence type="ECO:0000256" key="3">
    <source>
        <dbReference type="ARBA" id="ARBA00022722"/>
    </source>
</evidence>
<dbReference type="InterPro" id="IPR043502">
    <property type="entry name" value="DNA/RNA_pol_sf"/>
</dbReference>
<evidence type="ECO:0000256" key="6">
    <source>
        <dbReference type="ARBA" id="ARBA00022918"/>
    </source>
</evidence>
<dbReference type="InterPro" id="IPR000477">
    <property type="entry name" value="RT_dom"/>
</dbReference>
<organism evidence="10 11">
    <name type="scientific">Haemonchus contortus</name>
    <name type="common">Barber pole worm</name>
    <dbReference type="NCBI Taxonomy" id="6289"/>
    <lineage>
        <taxon>Eukaryota</taxon>
        <taxon>Metazoa</taxon>
        <taxon>Ecdysozoa</taxon>
        <taxon>Nematoda</taxon>
        <taxon>Chromadorea</taxon>
        <taxon>Rhabditida</taxon>
        <taxon>Rhabditina</taxon>
        <taxon>Rhabditomorpha</taxon>
        <taxon>Strongyloidea</taxon>
        <taxon>Trichostrongylidae</taxon>
        <taxon>Haemonchus</taxon>
    </lineage>
</organism>
<dbReference type="GO" id="GO:0003676">
    <property type="term" value="F:nucleic acid binding"/>
    <property type="evidence" value="ECO:0007669"/>
    <property type="project" value="InterPro"/>
</dbReference>
<dbReference type="GO" id="GO:0004190">
    <property type="term" value="F:aspartic-type endopeptidase activity"/>
    <property type="evidence" value="ECO:0007669"/>
    <property type="project" value="InterPro"/>
</dbReference>
<dbReference type="Gene3D" id="2.40.70.10">
    <property type="entry name" value="Acid Proteases"/>
    <property type="match status" value="1"/>
</dbReference>
<dbReference type="InterPro" id="IPR043128">
    <property type="entry name" value="Rev_trsase/Diguanyl_cyclase"/>
</dbReference>
<dbReference type="InterPro" id="IPR012337">
    <property type="entry name" value="RNaseH-like_sf"/>
</dbReference>
<evidence type="ECO:0000313" key="11">
    <source>
        <dbReference type="WBParaSite" id="HCON_00005520-00001"/>
    </source>
</evidence>
<dbReference type="Proteomes" id="UP000025227">
    <property type="component" value="Unplaced"/>
</dbReference>
<dbReference type="Pfam" id="PF17921">
    <property type="entry name" value="Integrase_H2C2"/>
    <property type="match status" value="1"/>
</dbReference>
<dbReference type="GO" id="GO:0015074">
    <property type="term" value="P:DNA integration"/>
    <property type="evidence" value="ECO:0007669"/>
    <property type="project" value="InterPro"/>
</dbReference>
<sequence length="1961" mass="224120">MSTLLSTKKHLLTSSINKLELILDSLKQEGLEDTSLDPNLTRDVHLEKIRKLEEGIKAIELAMAKVETSLDGLASTFDSISVSGNEPNGFEEYVGKSEISLSVAFDYSILLQTRLGTIKSLLAQPISPAAESSSFPSTRHARVKPLELPPIPIPTFGGNIWEWDSFWEIFNTNVHSQDIADIIKFNYLLNSLKGEAKESIKVLQVTGDNYNKAIQFLHNKYNNREVLINALVERMDHCSLRGQSIKDQRHLLEQLQGIVTQLEEKGEEVNNSWLIKKVLSKFPDQLKRKVIAKKQRVAPSTPFTMSLLFQHLDEVISTEELILTYTETRPKESMKTNKVLNNKEDFKRTCMYCRATHPSHACTQYSTPQERSTYLRKHNLCLICASPNHNTAQCGGRMCFSCGGAHHTSCCFKANTNIYGKSKIGNAQEAPSATRTSTTRSKKGNGGENAYKKVQKAHSQVNITTATSERGSPDKTNAESVILQHQAATNKSLRTHPCLPIGELTIVDTDTKALIKVHALLDTGAELSFIDSCLANRLHLPVQDSKEVQLATFGSQEIKKIRCNRVHIDVWDAEGNPHNLELLTHSVLTRSLETPDLPVNDREFIRSLNLPVIWKNDKKKITPSILLGCDQLWSFVRTDEPSIPLPSGMHILPTKMGYLVSGRPNQENENVFQVSQQLQDEASEWEKLWSMDLIQQYTISSTENETSQEEKEKWDKFWSLDAVGTEEFMGAEKEARAARDKHVWEQFNSTIQRRPDGYYVRLPWVEQCTVLPDNKSLAYRRLVNVWSSISKEKDLLEQYNDVFRDQFHRNIIEPVEDATVVEGNRVHYIPHQPVITPHKTTTKLRVVFDASAHYKNCPSLNDVLYRGPVILPLIHGILLRFGIGRIAIISDIEKAFLQVRLQEQDRDATRCFWLRDHKSPPSINNTITFRFTRVTFGLKSSPFLLAGAINYHLDTCQNEKKLTQDIKRNMYVDNLLLTTDDPEEAKDIYRQTKQIFHELNMNLREFSSNNQLLMKVIEERDRTTETCPKVLGLQWDVHNDTILASCRFPDTPIVTKRAVTSAIASIYDPLGWILPLLYRSKMFLQRLWKNQYSWDQRLPTSKEAEWIDIVKEVQGFEKKIPRYKASKNETVILTTFADASTSSMAACVYLCQSNRSSLLMAKSKLTPLQGQYTIPKLELNAATLAMRLSNHVFNELKDSLNIQAVYLFTDSEIVISWLKRKPEREVGPFVYRRIIEINNIACHFTTQQCPVKIGHVSSKDNPADCATRGVTKQELESHRWWTGPPFLQYPPNQWPDQDKLFQYPLEDHEGIDPNGDNEPDSILTLKSKSENNTELIGATQVKTLTRAKRILAYALRFISALIRRTNPQSCQLLTRIMTSNQCHPEHPTYLTASEIRIAGLELIRHHQTMHITQRLINSLQQFNIHQDEQGIYRCYGRLGNAHLHNNTKNPIFVHQKTLLADIIIREKHQQGHPGVNHTMAMVRQEFWIPQLRSQVCTLIRKCFQCQKFNNLPYRYPKQESLPKERVLRSYPFQHIGLDYFGPLSISSATGAHEKCYGTIITCMTTRLIHLDVVSDMTTRAFLNMLRRFFARRGIPQSITSDNAPTFELGETILKECLHAAKSDPTVLKELSNREIEWHYNTPFAPWQDGFYERLIKSIKLSLFKTIGRSILPLEELSTILIEIEALLNTRPLTYVTGEPHKDVILRPIDFIQKDILVYYPAGQKTEETEDPQYLPPAELAAIQTKQQATKALESSCQLTEKFWRAWQTEYLTALREKHTLNIGKKRGCSKYPKEGTIVLINDPVLPRHSWKIGVIHNAIANARGTIREVVIRLPSRRLIRRPINLITPLELDDDSSELTNQSAGREKCDLQDGTSIQPQPDSFTDNSQPQTMPRYNFRKRRPIDYAESESANVSHLQIPSDIHTTNLEVDLTCNLKSNQFHLNISNLTPLESRGESPAHSQ</sequence>
<dbReference type="PROSITE" id="PS00141">
    <property type="entry name" value="ASP_PROTEASE"/>
    <property type="match status" value="1"/>
</dbReference>
<keyword evidence="10" id="KW-1185">Reference proteome</keyword>
<dbReference type="CDD" id="cd00303">
    <property type="entry name" value="retropepsin_like"/>
    <property type="match status" value="1"/>
</dbReference>
<dbReference type="GO" id="GO:0006508">
    <property type="term" value="P:proteolysis"/>
    <property type="evidence" value="ECO:0007669"/>
    <property type="project" value="InterPro"/>
</dbReference>
<keyword evidence="4" id="KW-0255">Endonuclease</keyword>
<dbReference type="Pfam" id="PF05585">
    <property type="entry name" value="DUF1758"/>
    <property type="match status" value="1"/>
</dbReference>
<accession>A0A7I4XTI0</accession>
<dbReference type="SUPFAM" id="SSF53098">
    <property type="entry name" value="Ribonuclease H-like"/>
    <property type="match status" value="1"/>
</dbReference>
<dbReference type="Gene3D" id="3.30.420.10">
    <property type="entry name" value="Ribonuclease H-like superfamily/Ribonuclease H"/>
    <property type="match status" value="1"/>
</dbReference>
<evidence type="ECO:0000256" key="8">
    <source>
        <dbReference type="SAM" id="MobiDB-lite"/>
    </source>
</evidence>
<keyword evidence="1" id="KW-0808">Transferase</keyword>
<evidence type="ECO:0000256" key="7">
    <source>
        <dbReference type="SAM" id="Coils"/>
    </source>
</evidence>
<dbReference type="InterPro" id="IPR001969">
    <property type="entry name" value="Aspartic_peptidase_AS"/>
</dbReference>
<keyword evidence="7" id="KW-0175">Coiled coil</keyword>
<dbReference type="SUPFAM" id="SSF56672">
    <property type="entry name" value="DNA/RNA polymerases"/>
    <property type="match status" value="1"/>
</dbReference>
<dbReference type="Pfam" id="PF05380">
    <property type="entry name" value="Peptidase_A17"/>
    <property type="match status" value="1"/>
</dbReference>
<dbReference type="InterPro" id="IPR036397">
    <property type="entry name" value="RNaseH_sf"/>
</dbReference>
<dbReference type="GO" id="GO:0042575">
    <property type="term" value="C:DNA polymerase complex"/>
    <property type="evidence" value="ECO:0007669"/>
    <property type="project" value="UniProtKB-ARBA"/>
</dbReference>
<feature type="coiled-coil region" evidence="7">
    <location>
        <begin position="9"/>
        <end position="69"/>
    </location>
</feature>
<dbReference type="Gene3D" id="1.10.340.70">
    <property type="match status" value="1"/>
</dbReference>
<feature type="region of interest" description="Disordered" evidence="8">
    <location>
        <begin position="426"/>
        <end position="448"/>
    </location>
</feature>
<feature type="region of interest" description="Disordered" evidence="8">
    <location>
        <begin position="1854"/>
        <end position="1895"/>
    </location>
</feature>
<reference evidence="11" key="1">
    <citation type="submission" date="2020-12" db="UniProtKB">
        <authorList>
            <consortium name="WormBaseParasite"/>
        </authorList>
    </citation>
    <scope>IDENTIFICATION</scope>
    <source>
        <strain evidence="11">MHco3</strain>
    </source>
</reference>
<dbReference type="WBParaSite" id="HCON_00005520-00001">
    <property type="protein sequence ID" value="HCON_00005520-00001"/>
    <property type="gene ID" value="HCON_00005520"/>
</dbReference>
<protein>
    <submittedName>
        <fullName evidence="11">Integrase catalytic domain-containing protein</fullName>
    </submittedName>
</protein>
<evidence type="ECO:0000256" key="1">
    <source>
        <dbReference type="ARBA" id="ARBA00022679"/>
    </source>
</evidence>
<dbReference type="InterPro" id="IPR001584">
    <property type="entry name" value="Integrase_cat-core"/>
</dbReference>
<dbReference type="Gene3D" id="3.30.70.270">
    <property type="match status" value="1"/>
</dbReference>
<dbReference type="GO" id="GO:0004519">
    <property type="term" value="F:endonuclease activity"/>
    <property type="evidence" value="ECO:0007669"/>
    <property type="project" value="UniProtKB-KW"/>
</dbReference>
<name>A0A7I4XTI0_HAECO</name>